<evidence type="ECO:0000259" key="2">
    <source>
        <dbReference type="Pfam" id="PF03413"/>
    </source>
</evidence>
<dbReference type="PATRIC" id="fig|1286106.3.peg.242"/>
<accession>M7P3T3</accession>
<gene>
    <name evidence="3" type="ORF">MPL1_01194</name>
</gene>
<evidence type="ECO:0000313" key="3">
    <source>
        <dbReference type="EMBL" id="EMR14177.1"/>
    </source>
</evidence>
<organism evidence="3 4">
    <name type="scientific">Methylophaga lonarensis MPL</name>
    <dbReference type="NCBI Taxonomy" id="1286106"/>
    <lineage>
        <taxon>Bacteria</taxon>
        <taxon>Pseudomonadati</taxon>
        <taxon>Pseudomonadota</taxon>
        <taxon>Gammaproteobacteria</taxon>
        <taxon>Thiotrichales</taxon>
        <taxon>Piscirickettsiaceae</taxon>
        <taxon>Methylophaga</taxon>
    </lineage>
</organism>
<comment type="caution">
    <text evidence="3">The sequence shown here is derived from an EMBL/GenBank/DDBJ whole genome shotgun (WGS) entry which is preliminary data.</text>
</comment>
<keyword evidence="1" id="KW-0732">Signal</keyword>
<feature type="domain" description="PepSY" evidence="2">
    <location>
        <begin position="117"/>
        <end position="150"/>
    </location>
</feature>
<proteinExistence type="predicted"/>
<dbReference type="STRING" id="1286106.MPL1_01194"/>
<feature type="signal peptide" evidence="1">
    <location>
        <begin position="1"/>
        <end position="24"/>
    </location>
</feature>
<dbReference type="Pfam" id="PF03413">
    <property type="entry name" value="PepSY"/>
    <property type="match status" value="1"/>
</dbReference>
<protein>
    <recommendedName>
        <fullName evidence="2">PepSY domain-containing protein</fullName>
    </recommendedName>
</protein>
<sequence>MNTTKLSTLILSASMLMAGASVQAGDYPPIGSQSFSSLIKSVEAMDLGQIIEAEFDDDVFEVKVCSSQRSCYELDINPRTGTEISRKADDTSEILPPADAMSLSAIIESVEARDLGTITEAELDDGVWEIEIRGLGIKTKLKIDPMTGEQTAG</sequence>
<dbReference type="RefSeq" id="WP_009725294.1">
    <property type="nucleotide sequence ID" value="NZ_APHR01000005.1"/>
</dbReference>
<evidence type="ECO:0000256" key="1">
    <source>
        <dbReference type="SAM" id="SignalP"/>
    </source>
</evidence>
<reference evidence="3 4" key="1">
    <citation type="journal article" date="2013" name="Genome Announc.">
        <title>Draft Genome Sequence of Methylophaga lonarensis MPLT, a Haloalkaliphilic (Non-Methane-Utilizing) Methylotroph.</title>
        <authorList>
            <person name="Shetty S.A."/>
            <person name="Marathe N.P."/>
            <person name="Munot H."/>
            <person name="Antony C.P."/>
            <person name="Dhotre D.P."/>
            <person name="Murrell J.C."/>
            <person name="Shouche Y.S."/>
        </authorList>
    </citation>
    <scope>NUCLEOTIDE SEQUENCE [LARGE SCALE GENOMIC DNA]</scope>
    <source>
        <strain evidence="3 4">MPL</strain>
    </source>
</reference>
<dbReference type="InterPro" id="IPR025711">
    <property type="entry name" value="PepSY"/>
</dbReference>
<dbReference type="OrthoDB" id="5604409at2"/>
<evidence type="ECO:0000313" key="4">
    <source>
        <dbReference type="Proteomes" id="UP000012019"/>
    </source>
</evidence>
<dbReference type="AlphaFoldDB" id="M7P3T3"/>
<name>M7P3T3_9GAMM</name>
<dbReference type="Proteomes" id="UP000012019">
    <property type="component" value="Unassembled WGS sequence"/>
</dbReference>
<dbReference type="eggNOG" id="COG5591">
    <property type="taxonomic scope" value="Bacteria"/>
</dbReference>
<dbReference type="EMBL" id="APHR01000005">
    <property type="protein sequence ID" value="EMR14177.1"/>
    <property type="molecule type" value="Genomic_DNA"/>
</dbReference>
<feature type="chain" id="PRO_5004082688" description="PepSY domain-containing protein" evidence="1">
    <location>
        <begin position="25"/>
        <end position="153"/>
    </location>
</feature>
<keyword evidence="4" id="KW-1185">Reference proteome</keyword>